<gene>
    <name evidence="2" type="primary">LOC121396223</name>
</gene>
<proteinExistence type="predicted"/>
<dbReference type="AlphaFoldDB" id="A0A8J1LE29"/>
<accession>A0A8J1LE29</accession>
<evidence type="ECO:0000313" key="2">
    <source>
        <dbReference type="RefSeq" id="XP_041426915.1"/>
    </source>
</evidence>
<evidence type="ECO:0000313" key="1">
    <source>
        <dbReference type="Proteomes" id="UP000186698"/>
    </source>
</evidence>
<organism evidence="1 2">
    <name type="scientific">Xenopus laevis</name>
    <name type="common">African clawed frog</name>
    <dbReference type="NCBI Taxonomy" id="8355"/>
    <lineage>
        <taxon>Eukaryota</taxon>
        <taxon>Metazoa</taxon>
        <taxon>Chordata</taxon>
        <taxon>Craniata</taxon>
        <taxon>Vertebrata</taxon>
        <taxon>Euteleostomi</taxon>
        <taxon>Amphibia</taxon>
        <taxon>Batrachia</taxon>
        <taxon>Anura</taxon>
        <taxon>Pipoidea</taxon>
        <taxon>Pipidae</taxon>
        <taxon>Xenopodinae</taxon>
        <taxon>Xenopus</taxon>
        <taxon>Xenopus</taxon>
    </lineage>
</organism>
<sequence>MSTERLRLRDYPAHARTTRLFPSLGCHVVSQEGDQRVDTPPHDIILSLPLHVTTSSKYQYGAFAAHPEEGAERLNVTQNCGVRKFKCQREATLRKEGIAKGKSRSIKSPWLRSWILGTHLSAHRKNWAAPGTQPQAAKASLCLAKRGQNETDERASNVQMNERRSPSLLGFRKSANKVKFDERDFQKLWDKTYCYALPEQETRKFDHPFGIVRELLKKTKTRNKLGISASLKSSCPQLYRPDLVQCDLKRKERNSMIVLGPNTKRESMWSSNFLLSRKDDDM</sequence>
<keyword evidence="1" id="KW-1185">Reference proteome</keyword>
<dbReference type="Proteomes" id="UP000186698">
    <property type="component" value="Chromosome 7S"/>
</dbReference>
<dbReference type="RefSeq" id="XP_041426915.1">
    <property type="nucleotide sequence ID" value="XM_041570981.1"/>
</dbReference>
<protein>
    <submittedName>
        <fullName evidence="2">Uncharacterized protein LOC121396223 isoform X1</fullName>
    </submittedName>
</protein>
<name>A0A8J1LE29_XENLA</name>
<dbReference type="KEGG" id="xla:121396223"/>
<dbReference type="OrthoDB" id="9943553at2759"/>
<reference evidence="2" key="1">
    <citation type="submission" date="2025-08" db="UniProtKB">
        <authorList>
            <consortium name="RefSeq"/>
        </authorList>
    </citation>
    <scope>IDENTIFICATION</scope>
    <source>
        <strain evidence="2">J_2021</strain>
        <tissue evidence="2">Erythrocytes</tissue>
    </source>
</reference>
<dbReference type="GeneID" id="121396223"/>